<dbReference type="PANTHER" id="PTHR42711:SF5">
    <property type="entry name" value="ABC TRANSPORTER ATP-BINDING PROTEIN NATA"/>
    <property type="match status" value="1"/>
</dbReference>
<dbReference type="InterPro" id="IPR003593">
    <property type="entry name" value="AAA+_ATPase"/>
</dbReference>
<evidence type="ECO:0000256" key="1">
    <source>
        <dbReference type="ARBA" id="ARBA00005417"/>
    </source>
</evidence>
<dbReference type="InterPro" id="IPR017871">
    <property type="entry name" value="ABC_transporter-like_CS"/>
</dbReference>
<evidence type="ECO:0000256" key="2">
    <source>
        <dbReference type="ARBA" id="ARBA00022448"/>
    </source>
</evidence>
<dbReference type="GO" id="GO:0016887">
    <property type="term" value="F:ATP hydrolysis activity"/>
    <property type="evidence" value="ECO:0007669"/>
    <property type="project" value="InterPro"/>
</dbReference>
<dbReference type="InterPro" id="IPR027417">
    <property type="entry name" value="P-loop_NTPase"/>
</dbReference>
<dbReference type="EMBL" id="CP042912">
    <property type="protein sequence ID" value="QEG22801.1"/>
    <property type="molecule type" value="Genomic_DNA"/>
</dbReference>
<evidence type="ECO:0000256" key="4">
    <source>
        <dbReference type="ARBA" id="ARBA00022741"/>
    </source>
</evidence>
<dbReference type="KEGG" id="mff:MFFC18_26850"/>
<comment type="similarity">
    <text evidence="1">Belongs to the ABC transporter superfamily.</text>
</comment>
<evidence type="ECO:0000313" key="7">
    <source>
        <dbReference type="EMBL" id="QEG22801.1"/>
    </source>
</evidence>
<keyword evidence="8" id="KW-1185">Reference proteome</keyword>
<protein>
    <submittedName>
        <fullName evidence="7">Daunorubicin/doxorubicin resistance ATP-binding protein DrrA</fullName>
        <ecNumber evidence="7">3.6.3.-</ecNumber>
    </submittedName>
</protein>
<evidence type="ECO:0000259" key="6">
    <source>
        <dbReference type="PROSITE" id="PS50893"/>
    </source>
</evidence>
<dbReference type="PANTHER" id="PTHR42711">
    <property type="entry name" value="ABC TRANSPORTER ATP-BINDING PROTEIN"/>
    <property type="match status" value="1"/>
</dbReference>
<evidence type="ECO:0000256" key="5">
    <source>
        <dbReference type="ARBA" id="ARBA00022840"/>
    </source>
</evidence>
<dbReference type="RefSeq" id="WP_075084333.1">
    <property type="nucleotide sequence ID" value="NZ_CP042912.1"/>
</dbReference>
<dbReference type="OrthoDB" id="9804819at2"/>
<proteinExistence type="inferred from homology"/>
<dbReference type="PROSITE" id="PS00211">
    <property type="entry name" value="ABC_TRANSPORTER_1"/>
    <property type="match status" value="1"/>
</dbReference>
<keyword evidence="2" id="KW-0813">Transport</keyword>
<reference evidence="7 8" key="1">
    <citation type="submission" date="2019-08" db="EMBL/GenBank/DDBJ databases">
        <title>Deep-cultivation of Planctomycetes and their phenomic and genomic characterization uncovers novel biology.</title>
        <authorList>
            <person name="Wiegand S."/>
            <person name="Jogler M."/>
            <person name="Boedeker C."/>
            <person name="Pinto D."/>
            <person name="Vollmers J."/>
            <person name="Rivas-Marin E."/>
            <person name="Kohn T."/>
            <person name="Peeters S.H."/>
            <person name="Heuer A."/>
            <person name="Rast P."/>
            <person name="Oberbeckmann S."/>
            <person name="Bunk B."/>
            <person name="Jeske O."/>
            <person name="Meyerdierks A."/>
            <person name="Storesund J.E."/>
            <person name="Kallscheuer N."/>
            <person name="Luecker S."/>
            <person name="Lage O.M."/>
            <person name="Pohl T."/>
            <person name="Merkel B.J."/>
            <person name="Hornburger P."/>
            <person name="Mueller R.-W."/>
            <person name="Bruemmer F."/>
            <person name="Labrenz M."/>
            <person name="Spormann A.M."/>
            <person name="Op den Camp H."/>
            <person name="Overmann J."/>
            <person name="Amann R."/>
            <person name="Jetten M.S.M."/>
            <person name="Mascher T."/>
            <person name="Medema M.H."/>
            <person name="Devos D.P."/>
            <person name="Kaster A.-K."/>
            <person name="Ovreas L."/>
            <person name="Rohde M."/>
            <person name="Galperin M.Y."/>
            <person name="Jogler C."/>
        </authorList>
    </citation>
    <scope>NUCLEOTIDE SEQUENCE [LARGE SCALE GENOMIC DNA]</scope>
    <source>
        <strain evidence="7 8">FC18</strain>
    </source>
</reference>
<dbReference type="AlphaFoldDB" id="A0A5B9PJD4"/>
<keyword evidence="5 7" id="KW-0067">ATP-binding</keyword>
<keyword evidence="4" id="KW-0547">Nucleotide-binding</keyword>
<dbReference type="Gene3D" id="3.40.50.300">
    <property type="entry name" value="P-loop containing nucleotide triphosphate hydrolases"/>
    <property type="match status" value="1"/>
</dbReference>
<dbReference type="InterPro" id="IPR003439">
    <property type="entry name" value="ABC_transporter-like_ATP-bd"/>
</dbReference>
<dbReference type="InterPro" id="IPR050763">
    <property type="entry name" value="ABC_transporter_ATP-binding"/>
</dbReference>
<evidence type="ECO:0000256" key="3">
    <source>
        <dbReference type="ARBA" id="ARBA00022458"/>
    </source>
</evidence>
<dbReference type="SUPFAM" id="SSF52540">
    <property type="entry name" value="P-loop containing nucleoside triphosphate hydrolases"/>
    <property type="match status" value="1"/>
</dbReference>
<keyword evidence="3" id="KW-0536">Nodulation</keyword>
<name>A0A5B9PJD4_9BACT</name>
<dbReference type="PROSITE" id="PS50893">
    <property type="entry name" value="ABC_TRANSPORTER_2"/>
    <property type="match status" value="1"/>
</dbReference>
<organism evidence="7 8">
    <name type="scientific">Mariniblastus fucicola</name>
    <dbReference type="NCBI Taxonomy" id="980251"/>
    <lineage>
        <taxon>Bacteria</taxon>
        <taxon>Pseudomonadati</taxon>
        <taxon>Planctomycetota</taxon>
        <taxon>Planctomycetia</taxon>
        <taxon>Pirellulales</taxon>
        <taxon>Pirellulaceae</taxon>
        <taxon>Mariniblastus</taxon>
    </lineage>
</organism>
<dbReference type="GO" id="GO:0005524">
    <property type="term" value="F:ATP binding"/>
    <property type="evidence" value="ECO:0007669"/>
    <property type="project" value="UniProtKB-KW"/>
</dbReference>
<dbReference type="SMART" id="SM00382">
    <property type="entry name" value="AAA"/>
    <property type="match status" value="1"/>
</dbReference>
<gene>
    <name evidence="7" type="primary">drrA_1</name>
    <name evidence="7" type="ORF">MFFC18_26850</name>
</gene>
<evidence type="ECO:0000313" key="8">
    <source>
        <dbReference type="Proteomes" id="UP000322214"/>
    </source>
</evidence>
<sequence>MIEAKSLVKTYGTLTAVDNLSLTIHEGETIGLLGPNGAGKTTTIGMLVGLTTPDSGEVVIHKGNNSPQIAPTGSPNNVSVRGRIGIAPQALSLYEELSAVENLRFFGSLYDLAGKALKDRVETALEIAGLEDRRNDRVSTFSGGMKRRLNIAVALIHEPEVILLDEPTVGVDPQSRNHIFERIEQMQKNGMTILYTTHYMEEAQRLCDRVAIMDHGKILAIDTVDGLLEKHGTRPVVSATLHPQSSRAGLPAEPDGDSLRFESDDPITEVSRLTQSGIRFQSLQIANSDLESVFLTLTGRQLRDRQ</sequence>
<dbReference type="EC" id="3.6.3.-" evidence="7"/>
<keyword evidence="7" id="KW-0378">Hydrolase</keyword>
<feature type="domain" description="ABC transporter" evidence="6">
    <location>
        <begin position="2"/>
        <end position="240"/>
    </location>
</feature>
<dbReference type="Pfam" id="PF00005">
    <property type="entry name" value="ABC_tran"/>
    <property type="match status" value="1"/>
</dbReference>
<dbReference type="STRING" id="980251.GCA_001642875_01474"/>
<accession>A0A5B9PJD4</accession>
<dbReference type="Proteomes" id="UP000322214">
    <property type="component" value="Chromosome"/>
</dbReference>